<dbReference type="Pfam" id="PF00646">
    <property type="entry name" value="F-box"/>
    <property type="match status" value="1"/>
</dbReference>
<dbReference type="eggNOG" id="ENOG502T961">
    <property type="taxonomic scope" value="Eukaryota"/>
</dbReference>
<organism evidence="2">
    <name type="scientific">Musca domestica</name>
    <name type="common">House fly</name>
    <dbReference type="NCBI Taxonomy" id="7370"/>
    <lineage>
        <taxon>Eukaryota</taxon>
        <taxon>Metazoa</taxon>
        <taxon>Ecdysozoa</taxon>
        <taxon>Arthropoda</taxon>
        <taxon>Hexapoda</taxon>
        <taxon>Insecta</taxon>
        <taxon>Pterygota</taxon>
        <taxon>Neoptera</taxon>
        <taxon>Endopterygota</taxon>
        <taxon>Diptera</taxon>
        <taxon>Brachycera</taxon>
        <taxon>Muscomorpha</taxon>
        <taxon>Muscoidea</taxon>
        <taxon>Muscidae</taxon>
        <taxon>Musca</taxon>
    </lineage>
</organism>
<dbReference type="PROSITE" id="PS50181">
    <property type="entry name" value="FBOX"/>
    <property type="match status" value="1"/>
</dbReference>
<reference evidence="4" key="2">
    <citation type="submission" date="2025-04" db="UniProtKB">
        <authorList>
            <consortium name="RefSeq"/>
        </authorList>
    </citation>
    <scope>IDENTIFICATION</scope>
    <source>
        <strain evidence="4">Aabys</strain>
    </source>
</reference>
<dbReference type="SUPFAM" id="SSF81383">
    <property type="entry name" value="F-box domain"/>
    <property type="match status" value="1"/>
</dbReference>
<dbReference type="InterPro" id="IPR036047">
    <property type="entry name" value="F-box-like_dom_sf"/>
</dbReference>
<evidence type="ECO:0000313" key="3">
    <source>
        <dbReference type="Proteomes" id="UP001652621"/>
    </source>
</evidence>
<accession>A0A1I8MY77</accession>
<dbReference type="GeneID" id="101894174"/>
<evidence type="ECO:0000259" key="1">
    <source>
        <dbReference type="PROSITE" id="PS50181"/>
    </source>
</evidence>
<gene>
    <name evidence="2" type="primary">101894174</name>
    <name evidence="4" type="synonym">LOC101894174</name>
</gene>
<dbReference type="VEuPathDB" id="VectorBase:MDOMA2_004521"/>
<name>A0A1I8MY77_MUSDO</name>
<evidence type="ECO:0000313" key="2">
    <source>
        <dbReference type="EnsemblMetazoa" id="MDOA009632-PA"/>
    </source>
</evidence>
<reference evidence="2" key="1">
    <citation type="submission" date="2020-05" db="UniProtKB">
        <authorList>
            <consortium name="EnsemblMetazoa"/>
        </authorList>
    </citation>
    <scope>IDENTIFICATION</scope>
    <source>
        <strain evidence="2">Aabys</strain>
    </source>
</reference>
<dbReference type="Proteomes" id="UP001652621">
    <property type="component" value="Unplaced"/>
</dbReference>
<dbReference type="KEGG" id="mde:101894174"/>
<feature type="domain" description="F-box" evidence="1">
    <location>
        <begin position="23"/>
        <end position="71"/>
    </location>
</feature>
<dbReference type="InterPro" id="IPR001810">
    <property type="entry name" value="F-box_dom"/>
</dbReference>
<proteinExistence type="predicted"/>
<dbReference type="RefSeq" id="XP_005187732.1">
    <property type="nucleotide sequence ID" value="XM_005187675.3"/>
</dbReference>
<dbReference type="OrthoDB" id="7862537at2759"/>
<dbReference type="STRING" id="7370.A0A1I8MY77"/>
<protein>
    <submittedName>
        <fullName evidence="4">Uncharacterized protein LOC101894174</fullName>
    </submittedName>
</protein>
<keyword evidence="3" id="KW-1185">Reference proteome</keyword>
<dbReference type="AlphaFoldDB" id="A0A1I8MY77"/>
<dbReference type="EnsemblMetazoa" id="MDOA009632-RA">
    <property type="protein sequence ID" value="MDOA009632-PA"/>
    <property type="gene ID" value="MDOA009632"/>
</dbReference>
<evidence type="ECO:0000313" key="4">
    <source>
        <dbReference type="RefSeq" id="XP_005187732.1"/>
    </source>
</evidence>
<dbReference type="VEuPathDB" id="VectorBase:MDOA009632"/>
<sequence length="347" mass="40463">MSKLKCKRPRLDIKQSSKDEKQGKNIFDLPTEILEKIIGYVNIWHHNRIRNTSKRFRDIDDLFVRHEFEKSLTKEIAIDPNSYASAILRSIRQATEVYVNSGFESVFCGCILPMLRNSYKNPFCPKVNLVSKFLIHFYNMVEDKIGDPMSQVSRILYTLTLMRFFKSFDRCFVISSVTLPLHWRVVIELEGPWLGMLWNSKQRTPGEFSRNHLLVILTEMLIANITGKAFKRVCECPSELYVFGNDTSIGKRIPRTSFTFTVHGSKKICTLFQSCLELDGQQFMWPTKWPKDQFTVNLDITCKEATKWGCSKLLHLEFSPFARLSQSEEDMQCETYDTHSILYENCP</sequence>